<dbReference type="EMBL" id="QYUL01000006">
    <property type="protein sequence ID" value="RJF76778.1"/>
    <property type="molecule type" value="Genomic_DNA"/>
</dbReference>
<dbReference type="RefSeq" id="WP_119834130.1">
    <property type="nucleotide sequence ID" value="NZ_QYUL01000006.1"/>
</dbReference>
<dbReference type="OrthoDB" id="7271010at2"/>
<name>A0A418VKV1_9PROT</name>
<feature type="region of interest" description="Disordered" evidence="1">
    <location>
        <begin position="141"/>
        <end position="161"/>
    </location>
</feature>
<organism evidence="2 3">
    <name type="scientific">Azospirillum cavernae</name>
    <dbReference type="NCBI Taxonomy" id="2320860"/>
    <lineage>
        <taxon>Bacteria</taxon>
        <taxon>Pseudomonadati</taxon>
        <taxon>Pseudomonadota</taxon>
        <taxon>Alphaproteobacteria</taxon>
        <taxon>Rhodospirillales</taxon>
        <taxon>Azospirillaceae</taxon>
        <taxon>Azospirillum</taxon>
    </lineage>
</organism>
<proteinExistence type="predicted"/>
<accession>A0A418VKV1</accession>
<reference evidence="2 3" key="1">
    <citation type="submission" date="2018-09" db="EMBL/GenBank/DDBJ databases">
        <authorList>
            <person name="Zhu H."/>
        </authorList>
    </citation>
    <scope>NUCLEOTIDE SEQUENCE [LARGE SCALE GENOMIC DNA]</scope>
    <source>
        <strain evidence="2 3">K2W22B-5</strain>
    </source>
</reference>
<evidence type="ECO:0000256" key="1">
    <source>
        <dbReference type="SAM" id="MobiDB-lite"/>
    </source>
</evidence>
<evidence type="ECO:0000313" key="2">
    <source>
        <dbReference type="EMBL" id="RJF76778.1"/>
    </source>
</evidence>
<gene>
    <name evidence="2" type="ORF">D3877_28225</name>
</gene>
<evidence type="ECO:0000313" key="3">
    <source>
        <dbReference type="Proteomes" id="UP000283458"/>
    </source>
</evidence>
<dbReference type="Proteomes" id="UP000283458">
    <property type="component" value="Unassembled WGS sequence"/>
</dbReference>
<comment type="caution">
    <text evidence="2">The sequence shown here is derived from an EMBL/GenBank/DDBJ whole genome shotgun (WGS) entry which is preliminary data.</text>
</comment>
<keyword evidence="3" id="KW-1185">Reference proteome</keyword>
<protein>
    <submittedName>
        <fullName evidence="2">Uncharacterized protein</fullName>
    </submittedName>
</protein>
<dbReference type="AlphaFoldDB" id="A0A418VKV1"/>
<sequence>MTKNRRDRQPLPSAFDGEDAVPTRPDTSLRRSDLSALAALADGVDDQRLLAGADEFATTIGLPSLRPMATLRHVPEAVPIPAPLPEPPPREPTEEFKVTVPRYLNRQLAALAAERRVTKQYLVLEALRAAGYRLDDADLHEDGRRYRGRRATERDGGNQKA</sequence>
<feature type="region of interest" description="Disordered" evidence="1">
    <location>
        <begin position="1"/>
        <end position="29"/>
    </location>
</feature>